<feature type="signal peptide" evidence="1">
    <location>
        <begin position="1"/>
        <end position="17"/>
    </location>
</feature>
<keyword evidence="1" id="KW-0732">Signal</keyword>
<name>A0A9D4MZN1_DREPO</name>
<dbReference type="AlphaFoldDB" id="A0A9D4MZN1"/>
<keyword evidence="3" id="KW-1185">Reference proteome</keyword>
<dbReference type="EMBL" id="JAIWYP010000001">
    <property type="protein sequence ID" value="KAH3886942.1"/>
    <property type="molecule type" value="Genomic_DNA"/>
</dbReference>
<dbReference type="Proteomes" id="UP000828390">
    <property type="component" value="Unassembled WGS sequence"/>
</dbReference>
<protein>
    <submittedName>
        <fullName evidence="2">Uncharacterized protein</fullName>
    </submittedName>
</protein>
<sequence length="76" mass="8188">MLVLPLSIGLLPSGILWYTNVEMMVLDNPVYVVNMTGTSFNDPFTNRPSPRLCNLSSAPLLPGTLLASSLVSRLPA</sequence>
<reference evidence="2" key="2">
    <citation type="submission" date="2020-11" db="EMBL/GenBank/DDBJ databases">
        <authorList>
            <person name="McCartney M.A."/>
            <person name="Auch B."/>
            <person name="Kono T."/>
            <person name="Mallez S."/>
            <person name="Becker A."/>
            <person name="Gohl D.M."/>
            <person name="Silverstein K.A.T."/>
            <person name="Koren S."/>
            <person name="Bechman K.B."/>
            <person name="Herman A."/>
            <person name="Abrahante J.E."/>
            <person name="Garbe J."/>
        </authorList>
    </citation>
    <scope>NUCLEOTIDE SEQUENCE</scope>
    <source>
        <strain evidence="2">Duluth1</strain>
        <tissue evidence="2">Whole animal</tissue>
    </source>
</reference>
<organism evidence="2 3">
    <name type="scientific">Dreissena polymorpha</name>
    <name type="common">Zebra mussel</name>
    <name type="synonym">Mytilus polymorpha</name>
    <dbReference type="NCBI Taxonomy" id="45954"/>
    <lineage>
        <taxon>Eukaryota</taxon>
        <taxon>Metazoa</taxon>
        <taxon>Spiralia</taxon>
        <taxon>Lophotrochozoa</taxon>
        <taxon>Mollusca</taxon>
        <taxon>Bivalvia</taxon>
        <taxon>Autobranchia</taxon>
        <taxon>Heteroconchia</taxon>
        <taxon>Euheterodonta</taxon>
        <taxon>Imparidentia</taxon>
        <taxon>Neoheterodontei</taxon>
        <taxon>Myida</taxon>
        <taxon>Dreissenoidea</taxon>
        <taxon>Dreissenidae</taxon>
        <taxon>Dreissena</taxon>
    </lineage>
</organism>
<gene>
    <name evidence="2" type="ORF">DPMN_010955</name>
</gene>
<accession>A0A9D4MZN1</accession>
<evidence type="ECO:0000313" key="3">
    <source>
        <dbReference type="Proteomes" id="UP000828390"/>
    </source>
</evidence>
<comment type="caution">
    <text evidence="2">The sequence shown here is derived from an EMBL/GenBank/DDBJ whole genome shotgun (WGS) entry which is preliminary data.</text>
</comment>
<proteinExistence type="predicted"/>
<evidence type="ECO:0000256" key="1">
    <source>
        <dbReference type="SAM" id="SignalP"/>
    </source>
</evidence>
<evidence type="ECO:0000313" key="2">
    <source>
        <dbReference type="EMBL" id="KAH3886942.1"/>
    </source>
</evidence>
<feature type="chain" id="PRO_5038979265" evidence="1">
    <location>
        <begin position="18"/>
        <end position="76"/>
    </location>
</feature>
<reference evidence="2" key="1">
    <citation type="journal article" date="2019" name="bioRxiv">
        <title>The Genome of the Zebra Mussel, Dreissena polymorpha: A Resource for Invasive Species Research.</title>
        <authorList>
            <person name="McCartney M.A."/>
            <person name="Auch B."/>
            <person name="Kono T."/>
            <person name="Mallez S."/>
            <person name="Zhang Y."/>
            <person name="Obille A."/>
            <person name="Becker A."/>
            <person name="Abrahante J.E."/>
            <person name="Garbe J."/>
            <person name="Badalamenti J.P."/>
            <person name="Herman A."/>
            <person name="Mangelson H."/>
            <person name="Liachko I."/>
            <person name="Sullivan S."/>
            <person name="Sone E.D."/>
            <person name="Koren S."/>
            <person name="Silverstein K.A.T."/>
            <person name="Beckman K.B."/>
            <person name="Gohl D.M."/>
        </authorList>
    </citation>
    <scope>NUCLEOTIDE SEQUENCE</scope>
    <source>
        <strain evidence="2">Duluth1</strain>
        <tissue evidence="2">Whole animal</tissue>
    </source>
</reference>